<sequence>MKRLILVSIAAVCTAIGLSGQVPQTGPGYDTYFTGERLRVDFILAGNSDSQSAYLADLKKECDWAGARNSLIDPFRYGEYMFEAWAGDTLVYSKGFSSLFLEWRTTGQARNVSKAYTHSVWMPFPKVPVEITLSERIKSTGGFRRIFSCTVDPEDALIKQDSGNDTESVTLLHSGDMREKVDLLFVAEGYTEGEMDKFHSDCRRLMDSLFAMEPYRSRKNDFNVTALNVISEESGTDIPGRDVWKNTALKSHYHTFYVDRYLTLPDQTAVADKVSSVPFDALFVVVNDSGYGGGGIYNSYGMGTSDNTLAGTLFVHEFGHSFAGLGDEYFDSEVAYQDMYDLNVEPWEPNITTKEDFGRKWQDMLESGEYGDSLGLFEGGGYTAKGIYRPRYDCRMRSNSSPDFCPVCQRAIGRMIDYYCGKQDK</sequence>
<dbReference type="Proteomes" id="UP000823660">
    <property type="component" value="Unassembled WGS sequence"/>
</dbReference>
<dbReference type="Pfam" id="PF09471">
    <property type="entry name" value="Peptidase_M64"/>
    <property type="match status" value="2"/>
</dbReference>
<dbReference type="InterPro" id="IPR032625">
    <property type="entry name" value="M64_N"/>
</dbReference>
<feature type="domain" description="Peptidase M64 N-terminal" evidence="1">
    <location>
        <begin position="29"/>
        <end position="138"/>
    </location>
</feature>
<evidence type="ECO:0000313" key="2">
    <source>
        <dbReference type="EMBL" id="MBO8466666.1"/>
    </source>
</evidence>
<name>A0A9D9NAR8_9BACT</name>
<dbReference type="Gene3D" id="3.40.390.10">
    <property type="entry name" value="Collagenase (Catalytic Domain)"/>
    <property type="match status" value="1"/>
</dbReference>
<protein>
    <submittedName>
        <fullName evidence="2">Peptidase M64</fullName>
    </submittedName>
</protein>
<comment type="caution">
    <text evidence="2">The sequence shown here is derived from an EMBL/GenBank/DDBJ whole genome shotgun (WGS) entry which is preliminary data.</text>
</comment>
<reference evidence="2" key="1">
    <citation type="submission" date="2020-10" db="EMBL/GenBank/DDBJ databases">
        <authorList>
            <person name="Gilroy R."/>
        </authorList>
    </citation>
    <scope>NUCLEOTIDE SEQUENCE</scope>
    <source>
        <strain evidence="2">B1-15692</strain>
    </source>
</reference>
<evidence type="ECO:0000259" key="1">
    <source>
        <dbReference type="Pfam" id="PF16217"/>
    </source>
</evidence>
<dbReference type="InterPro" id="IPR019026">
    <property type="entry name" value="Peptidase_M64_IgA"/>
</dbReference>
<dbReference type="AlphaFoldDB" id="A0A9D9NAR8"/>
<dbReference type="EMBL" id="JADIMH010000014">
    <property type="protein sequence ID" value="MBO8466666.1"/>
    <property type="molecule type" value="Genomic_DNA"/>
</dbReference>
<dbReference type="GO" id="GO:0008237">
    <property type="term" value="F:metallopeptidase activity"/>
    <property type="evidence" value="ECO:0007669"/>
    <property type="project" value="InterPro"/>
</dbReference>
<accession>A0A9D9NAR8</accession>
<gene>
    <name evidence="2" type="ORF">IAB99_02745</name>
</gene>
<dbReference type="InterPro" id="IPR038171">
    <property type="entry name" value="M64_N_sf"/>
</dbReference>
<organism evidence="2 3">
    <name type="scientific">Candidatus Cryptobacteroides faecipullorum</name>
    <dbReference type="NCBI Taxonomy" id="2840764"/>
    <lineage>
        <taxon>Bacteria</taxon>
        <taxon>Pseudomonadati</taxon>
        <taxon>Bacteroidota</taxon>
        <taxon>Bacteroidia</taxon>
        <taxon>Bacteroidales</taxon>
        <taxon>Candidatus Cryptobacteroides</taxon>
    </lineage>
</organism>
<evidence type="ECO:0000313" key="3">
    <source>
        <dbReference type="Proteomes" id="UP000823660"/>
    </source>
</evidence>
<dbReference type="InterPro" id="IPR024079">
    <property type="entry name" value="MetalloPept_cat_dom_sf"/>
</dbReference>
<dbReference type="Pfam" id="PF16217">
    <property type="entry name" value="M64_N"/>
    <property type="match status" value="1"/>
</dbReference>
<dbReference type="Gene3D" id="2.60.40.3250">
    <property type="entry name" value="Peptidase M64, N-terminal domain"/>
    <property type="match status" value="1"/>
</dbReference>
<reference evidence="2" key="2">
    <citation type="journal article" date="2021" name="PeerJ">
        <title>Extensive microbial diversity within the chicken gut microbiome revealed by metagenomics and culture.</title>
        <authorList>
            <person name="Gilroy R."/>
            <person name="Ravi A."/>
            <person name="Getino M."/>
            <person name="Pursley I."/>
            <person name="Horton D.L."/>
            <person name="Alikhan N.F."/>
            <person name="Baker D."/>
            <person name="Gharbi K."/>
            <person name="Hall N."/>
            <person name="Watson M."/>
            <person name="Adriaenssens E.M."/>
            <person name="Foster-Nyarko E."/>
            <person name="Jarju S."/>
            <person name="Secka A."/>
            <person name="Antonio M."/>
            <person name="Oren A."/>
            <person name="Chaudhuri R.R."/>
            <person name="La Ragione R."/>
            <person name="Hildebrand F."/>
            <person name="Pallen M.J."/>
        </authorList>
    </citation>
    <scope>NUCLEOTIDE SEQUENCE</scope>
    <source>
        <strain evidence="2">B1-15692</strain>
    </source>
</reference>
<proteinExistence type="predicted"/>